<evidence type="ECO:0008006" key="4">
    <source>
        <dbReference type="Google" id="ProtNLM"/>
    </source>
</evidence>
<gene>
    <name evidence="2" type="ORF">FZO89_13365</name>
</gene>
<accession>A0A5D4XRH1</accession>
<dbReference type="AlphaFoldDB" id="A0A5D4XRH1"/>
<dbReference type="OrthoDB" id="5988059at2"/>
<reference evidence="2 3" key="1">
    <citation type="submission" date="2019-08" db="EMBL/GenBank/DDBJ databases">
        <title>Luteimonas viscosus sp. nov., isolated from soil of a sunflower field.</title>
        <authorList>
            <person name="Jianli Z."/>
            <person name="Ying Z."/>
        </authorList>
    </citation>
    <scope>NUCLEOTIDE SEQUENCE [LARGE SCALE GENOMIC DNA]</scope>
    <source>
        <strain evidence="2 3">XBU10</strain>
    </source>
</reference>
<feature type="chain" id="PRO_5022902147" description="DUF4440 domain-containing protein" evidence="1">
    <location>
        <begin position="18"/>
        <end position="186"/>
    </location>
</feature>
<evidence type="ECO:0000256" key="1">
    <source>
        <dbReference type="SAM" id="SignalP"/>
    </source>
</evidence>
<name>A0A5D4XRH1_9GAMM</name>
<dbReference type="RefSeq" id="WP_149103723.1">
    <property type="nucleotide sequence ID" value="NZ_VTFT01000001.1"/>
</dbReference>
<proteinExistence type="predicted"/>
<evidence type="ECO:0000313" key="3">
    <source>
        <dbReference type="Proteomes" id="UP000324973"/>
    </source>
</evidence>
<evidence type="ECO:0000313" key="2">
    <source>
        <dbReference type="EMBL" id="TYT27169.1"/>
    </source>
</evidence>
<protein>
    <recommendedName>
        <fullName evidence="4">DUF4440 domain-containing protein</fullName>
    </recommendedName>
</protein>
<sequence length="186" mass="20262">MPRARLLLPLLLLPALAALLALRGCDRGGTDDPPARPVAATLPADAAARAARDDEEAFARAELRDRHDAAMRAAVSTLHRYLAKLPEDHVAADAFWADGRPPRDADEADLRGLPAAPSFFRTRNRSPEALGTTPVPAAVRIPVQMRLGLRGESPRHYSGWYELRHDPAQDTWQLTGASIDAMPARQ</sequence>
<organism evidence="2 3">
    <name type="scientific">Luteimonas viscosa</name>
    <dbReference type="NCBI Taxonomy" id="1132694"/>
    <lineage>
        <taxon>Bacteria</taxon>
        <taxon>Pseudomonadati</taxon>
        <taxon>Pseudomonadota</taxon>
        <taxon>Gammaproteobacteria</taxon>
        <taxon>Lysobacterales</taxon>
        <taxon>Lysobacteraceae</taxon>
        <taxon>Luteimonas</taxon>
    </lineage>
</organism>
<dbReference type="Proteomes" id="UP000324973">
    <property type="component" value="Unassembled WGS sequence"/>
</dbReference>
<keyword evidence="3" id="KW-1185">Reference proteome</keyword>
<comment type="caution">
    <text evidence="2">The sequence shown here is derived from an EMBL/GenBank/DDBJ whole genome shotgun (WGS) entry which is preliminary data.</text>
</comment>
<dbReference type="EMBL" id="VTFT01000001">
    <property type="protein sequence ID" value="TYT27169.1"/>
    <property type="molecule type" value="Genomic_DNA"/>
</dbReference>
<keyword evidence="1" id="KW-0732">Signal</keyword>
<feature type="signal peptide" evidence="1">
    <location>
        <begin position="1"/>
        <end position="17"/>
    </location>
</feature>